<accession>A0A810MUQ4</accession>
<proteinExistence type="predicted"/>
<keyword evidence="3" id="KW-1185">Reference proteome</keyword>
<dbReference type="AlphaFoldDB" id="A0A810MUQ4"/>
<feature type="region of interest" description="Disordered" evidence="1">
    <location>
        <begin position="21"/>
        <end position="75"/>
    </location>
</feature>
<evidence type="ECO:0000313" key="3">
    <source>
        <dbReference type="Proteomes" id="UP000680866"/>
    </source>
</evidence>
<evidence type="ECO:0000313" key="2">
    <source>
        <dbReference type="EMBL" id="BCJ64260.1"/>
    </source>
</evidence>
<dbReference type="KEGG" id="pry:Prubr_12810"/>
<sequence>MAAAEVAPCLAPVRRDVGGSEWSGVRVRYTRSGREQHPPRRVPRSCFAPRERHACGRPSDNPPSGWPPTPPRTKDTPIMNMFATYTRKALLATAGIALTAGLAGPTSAALAAEPTTTQTVAVAQTIARTADTPGAPTVEQLMPAGVPDNQSSFTPNAEQLDNARKIIDAGKDMNLPPRAWTIAIATALQESKLENLGHLGDRNDHDSQGLFQQRPSSGWGTVEQITDPDYSAKAFYKGLAQVDGWEDMPLTVAAQTVQVSAYPDHYAQWEKMAADIITDTTK</sequence>
<dbReference type="EMBL" id="AP023359">
    <property type="protein sequence ID" value="BCJ64260.1"/>
    <property type="molecule type" value="Genomic_DNA"/>
</dbReference>
<evidence type="ECO:0000256" key="1">
    <source>
        <dbReference type="SAM" id="MobiDB-lite"/>
    </source>
</evidence>
<feature type="compositionally biased region" description="Pro residues" evidence="1">
    <location>
        <begin position="60"/>
        <end position="71"/>
    </location>
</feature>
<dbReference type="Proteomes" id="UP000680866">
    <property type="component" value="Chromosome"/>
</dbReference>
<name>A0A810MUQ4_9ACTN</name>
<organism evidence="2 3">
    <name type="scientific">Polymorphospora rubra</name>
    <dbReference type="NCBI Taxonomy" id="338584"/>
    <lineage>
        <taxon>Bacteria</taxon>
        <taxon>Bacillati</taxon>
        <taxon>Actinomycetota</taxon>
        <taxon>Actinomycetes</taxon>
        <taxon>Micromonosporales</taxon>
        <taxon>Micromonosporaceae</taxon>
        <taxon>Polymorphospora</taxon>
    </lineage>
</organism>
<gene>
    <name evidence="2" type="ORF">Prubr_12810</name>
</gene>
<protein>
    <submittedName>
        <fullName evidence="2">Uncharacterized protein</fullName>
    </submittedName>
</protein>
<reference evidence="2" key="1">
    <citation type="submission" date="2020-08" db="EMBL/GenBank/DDBJ databases">
        <title>Whole genome shotgun sequence of Polymorphospora rubra NBRC 101157.</title>
        <authorList>
            <person name="Komaki H."/>
            <person name="Tamura T."/>
        </authorList>
    </citation>
    <scope>NUCLEOTIDE SEQUENCE</scope>
    <source>
        <strain evidence="2">NBRC 101157</strain>
    </source>
</reference>